<proteinExistence type="predicted"/>
<organism evidence="1 2">
    <name type="scientific">Castanea mollissima</name>
    <name type="common">Chinese chestnut</name>
    <dbReference type="NCBI Taxonomy" id="60419"/>
    <lineage>
        <taxon>Eukaryota</taxon>
        <taxon>Viridiplantae</taxon>
        <taxon>Streptophyta</taxon>
        <taxon>Embryophyta</taxon>
        <taxon>Tracheophyta</taxon>
        <taxon>Spermatophyta</taxon>
        <taxon>Magnoliopsida</taxon>
        <taxon>eudicotyledons</taxon>
        <taxon>Gunneridae</taxon>
        <taxon>Pentapetalae</taxon>
        <taxon>rosids</taxon>
        <taxon>fabids</taxon>
        <taxon>Fagales</taxon>
        <taxon>Fagaceae</taxon>
        <taxon>Castanea</taxon>
    </lineage>
</organism>
<accession>A0A8J4Q4K5</accession>
<feature type="non-terminal residue" evidence="1">
    <location>
        <position position="1"/>
    </location>
</feature>
<comment type="caution">
    <text evidence="1">The sequence shown here is derived from an EMBL/GenBank/DDBJ whole genome shotgun (WGS) entry which is preliminary data.</text>
</comment>
<evidence type="ECO:0000313" key="1">
    <source>
        <dbReference type="EMBL" id="KAF3942532.1"/>
    </source>
</evidence>
<name>A0A8J4Q4K5_9ROSI</name>
<keyword evidence="2" id="KW-1185">Reference proteome</keyword>
<reference evidence="1" key="1">
    <citation type="submission" date="2020-03" db="EMBL/GenBank/DDBJ databases">
        <title>Castanea mollissima Vanexum genome sequencing.</title>
        <authorList>
            <person name="Staton M."/>
        </authorList>
    </citation>
    <scope>NUCLEOTIDE SEQUENCE</scope>
    <source>
        <tissue evidence="1">Leaf</tissue>
    </source>
</reference>
<dbReference type="Proteomes" id="UP000737018">
    <property type="component" value="Unassembled WGS sequence"/>
</dbReference>
<gene>
    <name evidence="1" type="ORF">CMV_030820</name>
</gene>
<dbReference type="EMBL" id="JRKL02014070">
    <property type="protein sequence ID" value="KAF3942532.1"/>
    <property type="molecule type" value="Genomic_DNA"/>
</dbReference>
<protein>
    <submittedName>
        <fullName evidence="1">Uncharacterized protein</fullName>
    </submittedName>
</protein>
<dbReference type="AlphaFoldDB" id="A0A8J4Q4K5"/>
<sequence>MLQNGTHCGLLASNWNKF</sequence>
<evidence type="ECO:0000313" key="2">
    <source>
        <dbReference type="Proteomes" id="UP000737018"/>
    </source>
</evidence>